<keyword evidence="9" id="KW-1185">Reference proteome</keyword>
<dbReference type="GO" id="GO:0005524">
    <property type="term" value="F:ATP binding"/>
    <property type="evidence" value="ECO:0007669"/>
    <property type="project" value="UniProtKB-KW"/>
</dbReference>
<keyword evidence="3" id="KW-0547">Nucleotide-binding</keyword>
<proteinExistence type="predicted"/>
<keyword evidence="4" id="KW-0378">Hydrolase</keyword>
<dbReference type="Proteomes" id="UP000092445">
    <property type="component" value="Unassembled WGS sequence"/>
</dbReference>
<protein>
    <recommendedName>
        <fullName evidence="1">RNA helicase</fullName>
        <ecNumber evidence="1">3.6.4.13</ecNumber>
    </recommendedName>
</protein>
<evidence type="ECO:0000313" key="8">
    <source>
        <dbReference type="EnsemblMetazoa" id="GPAI036381-PA"/>
    </source>
</evidence>
<dbReference type="EC" id="3.6.4.13" evidence="1"/>
<dbReference type="GO" id="GO:0016787">
    <property type="term" value="F:hydrolase activity"/>
    <property type="evidence" value="ECO:0007669"/>
    <property type="project" value="UniProtKB-KW"/>
</dbReference>
<dbReference type="VEuPathDB" id="VectorBase:GPAI036381"/>
<keyword evidence="2" id="KW-0677">Repeat</keyword>
<reference evidence="8" key="2">
    <citation type="submission" date="2020-05" db="UniProtKB">
        <authorList>
            <consortium name="EnsemblMetazoa"/>
        </authorList>
    </citation>
    <scope>IDENTIFICATION</scope>
    <source>
        <strain evidence="8">IAEA</strain>
    </source>
</reference>
<keyword evidence="6" id="KW-0067">ATP-binding</keyword>
<evidence type="ECO:0000256" key="3">
    <source>
        <dbReference type="ARBA" id="ARBA00022741"/>
    </source>
</evidence>
<dbReference type="Gene3D" id="3.40.50.300">
    <property type="entry name" value="P-loop containing nucleotide triphosphate hydrolases"/>
    <property type="match status" value="1"/>
</dbReference>
<evidence type="ECO:0000256" key="2">
    <source>
        <dbReference type="ARBA" id="ARBA00022737"/>
    </source>
</evidence>
<evidence type="ECO:0000256" key="6">
    <source>
        <dbReference type="ARBA" id="ARBA00022840"/>
    </source>
</evidence>
<dbReference type="AlphaFoldDB" id="A0A1B0A769"/>
<evidence type="ECO:0000256" key="7">
    <source>
        <dbReference type="ARBA" id="ARBA00047984"/>
    </source>
</evidence>
<dbReference type="STRING" id="7398.A0A1B0A769"/>
<dbReference type="InterPro" id="IPR027417">
    <property type="entry name" value="P-loop_NTPase"/>
</dbReference>
<dbReference type="PANTHER" id="PTHR22655:SF2">
    <property type="entry name" value="ATP-DEPENDENT RNA HELICASE TDRD12-RELATED"/>
    <property type="match status" value="1"/>
</dbReference>
<dbReference type="EnsemblMetazoa" id="GPAI036381-RA">
    <property type="protein sequence ID" value="GPAI036381-PA"/>
    <property type="gene ID" value="GPAI036381"/>
</dbReference>
<name>A0A1B0A769_GLOPL</name>
<keyword evidence="5" id="KW-0347">Helicase</keyword>
<reference evidence="9" key="1">
    <citation type="submission" date="2014-03" db="EMBL/GenBank/DDBJ databases">
        <authorList>
            <person name="Aksoy S."/>
            <person name="Warren W."/>
            <person name="Wilson R.K."/>
        </authorList>
    </citation>
    <scope>NUCLEOTIDE SEQUENCE [LARGE SCALE GENOMIC DNA]</scope>
    <source>
        <strain evidence="9">IAEA</strain>
    </source>
</reference>
<sequence>MEKICQKVYSEQHLRDDSIAGLRRTYVTLAGPDNAKLSSGSHNEKYAENITNSDTIIHIKKKEMITLNGSETGIETLEPVMLAHSNVPINSLKTINEAQFLPQIHYSLLHVGINKIYRVQAYAWSHLLRNNSLFVVNPSKSGKTWSYLPALCNDTYYDVNDLDLTYGPVAIVLVASAKHVQIIADHCRRLLHGLTDEASVIVASFVSHELRGLNLVVLLVKGVCVNWPRLLKDSTKFNWLTYNYNAIDIGEIDGVEPTSLSSAVQIASDDVTDSDNDSEKDLFETYGQPVAMVQTLNARSFHILVVFVSSDVTSMKLTLNANPI</sequence>
<comment type="catalytic activity">
    <reaction evidence="7">
        <text>ATP + H2O = ADP + phosphate + H(+)</text>
        <dbReference type="Rhea" id="RHEA:13065"/>
        <dbReference type="ChEBI" id="CHEBI:15377"/>
        <dbReference type="ChEBI" id="CHEBI:15378"/>
        <dbReference type="ChEBI" id="CHEBI:30616"/>
        <dbReference type="ChEBI" id="CHEBI:43474"/>
        <dbReference type="ChEBI" id="CHEBI:456216"/>
        <dbReference type="EC" id="3.6.4.13"/>
    </reaction>
</comment>
<organism evidence="8 9">
    <name type="scientific">Glossina pallidipes</name>
    <name type="common">Tsetse fly</name>
    <dbReference type="NCBI Taxonomy" id="7398"/>
    <lineage>
        <taxon>Eukaryota</taxon>
        <taxon>Metazoa</taxon>
        <taxon>Ecdysozoa</taxon>
        <taxon>Arthropoda</taxon>
        <taxon>Hexapoda</taxon>
        <taxon>Insecta</taxon>
        <taxon>Pterygota</taxon>
        <taxon>Neoptera</taxon>
        <taxon>Endopterygota</taxon>
        <taxon>Diptera</taxon>
        <taxon>Brachycera</taxon>
        <taxon>Muscomorpha</taxon>
        <taxon>Hippoboscoidea</taxon>
        <taxon>Glossinidae</taxon>
        <taxon>Glossina</taxon>
    </lineage>
</organism>
<dbReference type="PANTHER" id="PTHR22655">
    <property type="entry name" value="ATP-DEPENDENT RNA HELICASE TDRD12-RELATED"/>
    <property type="match status" value="1"/>
</dbReference>
<dbReference type="GO" id="GO:0003724">
    <property type="term" value="F:RNA helicase activity"/>
    <property type="evidence" value="ECO:0007669"/>
    <property type="project" value="UniProtKB-EC"/>
</dbReference>
<evidence type="ECO:0000313" key="9">
    <source>
        <dbReference type="Proteomes" id="UP000092445"/>
    </source>
</evidence>
<dbReference type="SUPFAM" id="SSF52540">
    <property type="entry name" value="P-loop containing nucleoside triphosphate hydrolases"/>
    <property type="match status" value="1"/>
</dbReference>
<dbReference type="GO" id="GO:0042078">
    <property type="term" value="P:germ-line stem cell division"/>
    <property type="evidence" value="ECO:0007669"/>
    <property type="project" value="TreeGrafter"/>
</dbReference>
<evidence type="ECO:0000256" key="5">
    <source>
        <dbReference type="ARBA" id="ARBA00022806"/>
    </source>
</evidence>
<evidence type="ECO:0000256" key="4">
    <source>
        <dbReference type="ARBA" id="ARBA00022801"/>
    </source>
</evidence>
<accession>A0A1B0A769</accession>
<evidence type="ECO:0000256" key="1">
    <source>
        <dbReference type="ARBA" id="ARBA00012552"/>
    </source>
</evidence>